<accession>A0ABQ2X3E0</accession>
<reference evidence="3" key="1">
    <citation type="journal article" date="2019" name="Int. J. Syst. Evol. Microbiol.">
        <title>The Global Catalogue of Microorganisms (GCM) 10K type strain sequencing project: providing services to taxonomists for standard genome sequencing and annotation.</title>
        <authorList>
            <consortium name="The Broad Institute Genomics Platform"/>
            <consortium name="The Broad Institute Genome Sequencing Center for Infectious Disease"/>
            <person name="Wu L."/>
            <person name="Ma J."/>
        </authorList>
    </citation>
    <scope>NUCLEOTIDE SEQUENCE [LARGE SCALE GENOMIC DNA]</scope>
    <source>
        <strain evidence="3">JCM 4866</strain>
    </source>
</reference>
<dbReference type="Proteomes" id="UP000617743">
    <property type="component" value="Unassembled WGS sequence"/>
</dbReference>
<evidence type="ECO:0000313" key="3">
    <source>
        <dbReference type="Proteomes" id="UP000617743"/>
    </source>
</evidence>
<feature type="compositionally biased region" description="Basic and acidic residues" evidence="1">
    <location>
        <begin position="82"/>
        <end position="92"/>
    </location>
</feature>
<evidence type="ECO:0000313" key="2">
    <source>
        <dbReference type="EMBL" id="GGW97076.1"/>
    </source>
</evidence>
<protein>
    <submittedName>
        <fullName evidence="2">Uncharacterized protein</fullName>
    </submittedName>
</protein>
<feature type="region of interest" description="Disordered" evidence="1">
    <location>
        <begin position="66"/>
        <end position="92"/>
    </location>
</feature>
<proteinExistence type="predicted"/>
<name>A0ABQ2X3E0_9ACTN</name>
<sequence length="126" mass="13352">MDRLLPVPQRVLLSTGEDGDGPAEVAVVGQRPVGVHVGAQDIRQDQGVARVGLLARDQVPVAVAGGGHRVDREHLPLAGPQDGHEHAPRGLDRDRDRVLLAVAVLDQQVQQDLVARSVVGDVPLGR</sequence>
<evidence type="ECO:0000256" key="1">
    <source>
        <dbReference type="SAM" id="MobiDB-lite"/>
    </source>
</evidence>
<gene>
    <name evidence="2" type="ORF">GCM10010383_28610</name>
</gene>
<comment type="caution">
    <text evidence="2">The sequence shown here is derived from an EMBL/GenBank/DDBJ whole genome shotgun (WGS) entry which is preliminary data.</text>
</comment>
<keyword evidence="3" id="KW-1185">Reference proteome</keyword>
<organism evidence="2 3">
    <name type="scientific">Streptomyces lomondensis</name>
    <dbReference type="NCBI Taxonomy" id="68229"/>
    <lineage>
        <taxon>Bacteria</taxon>
        <taxon>Bacillati</taxon>
        <taxon>Actinomycetota</taxon>
        <taxon>Actinomycetes</taxon>
        <taxon>Kitasatosporales</taxon>
        <taxon>Streptomycetaceae</taxon>
        <taxon>Streptomyces</taxon>
    </lineage>
</organism>
<dbReference type="EMBL" id="BMWC01000003">
    <property type="protein sequence ID" value="GGW97076.1"/>
    <property type="molecule type" value="Genomic_DNA"/>
</dbReference>